<name>Q728Z2_NITV2</name>
<dbReference type="HOGENOM" id="CLU_105386_0_0_7"/>
<dbReference type="KEGG" id="dvu:DVU_2460"/>
<evidence type="ECO:0000313" key="2">
    <source>
        <dbReference type="Proteomes" id="UP000002194"/>
    </source>
</evidence>
<dbReference type="eggNOG" id="COG2974">
    <property type="taxonomic scope" value="Bacteria"/>
</dbReference>
<comment type="interaction">
    <interactant intactId="EBI-10066292">
        <id>Q728Z2</id>
    </interactant>
    <interactant intactId="EBI-10066285">
        <id>Q728Z3</id>
        <label>DVU_2459</label>
    </interactant>
    <organismsDiffer>false</organismsDiffer>
    <experiments>5</experiments>
</comment>
<proteinExistence type="evidence at protein level"/>
<keyword evidence="2" id="KW-1185">Reference proteome</keyword>
<dbReference type="AlphaFoldDB" id="Q728Z2"/>
<sequence>MPASGRTAYDTPRQGVTQGITMTDTAYLGQTVDVILGQEFLTWLWYRSESRNGSFETEDGRNFGVFMEQRIAVQGGEGESLETATVSGSMSQLREARLGLSTGKKVSRALIRIERDADSWLLTLKAEDFALNSLKTPVIEKDGEDDDPDARFLEKMYLIDTCLGFLDEVYRQFLAVRLSPRWNDEVRDLRVWMERTA</sequence>
<reference evidence="1 2" key="1">
    <citation type="journal article" date="2004" name="Nat. Biotechnol.">
        <title>The genome sequence of the anaerobic, sulfate-reducing bacterium Desulfovibrio vulgaris Hildenborough.</title>
        <authorList>
            <person name="Heidelberg J.F."/>
            <person name="Seshadri R."/>
            <person name="Haveman S.A."/>
            <person name="Hemme C.L."/>
            <person name="Paulsen I.T."/>
            <person name="Kolonay J.F."/>
            <person name="Eisen J.A."/>
            <person name="Ward N."/>
            <person name="Methe B."/>
            <person name="Brinkac L.M."/>
            <person name="Daugherty S.C."/>
            <person name="Deboy R.T."/>
            <person name="Dodson R.J."/>
            <person name="Durkin A.S."/>
            <person name="Madupu R."/>
            <person name="Nelson W.C."/>
            <person name="Sullivan S.A."/>
            <person name="Fouts D."/>
            <person name="Haft D.H."/>
            <person name="Selengut J."/>
            <person name="Peterson J.D."/>
            <person name="Davidsen T.M."/>
            <person name="Zafar N."/>
            <person name="Zhou L."/>
            <person name="Radune D."/>
            <person name="Dimitrov G."/>
            <person name="Hance M."/>
            <person name="Tran K."/>
            <person name="Khouri H."/>
            <person name="Gill J."/>
            <person name="Utterback T.R."/>
            <person name="Feldblyum T.V."/>
            <person name="Wall J.D."/>
            <person name="Voordouw G."/>
            <person name="Fraser C.M."/>
        </authorList>
    </citation>
    <scope>NUCLEOTIDE SEQUENCE [LARGE SCALE GENOMIC DNA]</scope>
    <source>
        <strain evidence="2">ATCC 29579 / DSM 644 / NCIMB 8303 / VKM B-1760 / Hildenborough</strain>
    </source>
</reference>
<organism evidence="1 2">
    <name type="scientific">Nitratidesulfovibrio vulgaris (strain ATCC 29579 / DSM 644 / CCUG 34227 / NCIMB 8303 / VKM B-1760 / Hildenborough)</name>
    <name type="common">Desulfovibrio vulgaris</name>
    <dbReference type="NCBI Taxonomy" id="882"/>
    <lineage>
        <taxon>Bacteria</taxon>
        <taxon>Pseudomonadati</taxon>
        <taxon>Thermodesulfobacteriota</taxon>
        <taxon>Desulfovibrionia</taxon>
        <taxon>Desulfovibrionales</taxon>
        <taxon>Desulfovibrionaceae</taxon>
        <taxon>Nitratidesulfovibrio</taxon>
    </lineage>
</organism>
<gene>
    <name evidence="1" type="ordered locus">DVU_2460</name>
</gene>
<accession>Q728Z2</accession>
<dbReference type="EnsemblBacteria" id="AAS96932">
    <property type="protein sequence ID" value="AAS96932"/>
    <property type="gene ID" value="DVU_2460"/>
</dbReference>
<dbReference type="Proteomes" id="UP000002194">
    <property type="component" value="Chromosome"/>
</dbReference>
<dbReference type="OrthoDB" id="5470789at2"/>
<dbReference type="STRING" id="882.DVU_2460"/>
<dbReference type="PaxDb" id="882-DVU_2460"/>
<dbReference type="PATRIC" id="fig|882.5.peg.2224"/>
<dbReference type="EMBL" id="AE017285">
    <property type="protein sequence ID" value="AAS96932.1"/>
    <property type="molecule type" value="Genomic_DNA"/>
</dbReference>
<dbReference type="IntAct" id="Q728Z2">
    <property type="interactions" value="5"/>
</dbReference>
<evidence type="ECO:0000313" key="1">
    <source>
        <dbReference type="EMBL" id="AAS96932.1"/>
    </source>
</evidence>
<protein>
    <submittedName>
        <fullName evidence="1">Uncharacterized protein</fullName>
    </submittedName>
</protein>